<proteinExistence type="predicted"/>
<name>A0A2V0R164_PSESF</name>
<comment type="caution">
    <text evidence="1">The sequence shown here is derived from an EMBL/GenBank/DDBJ whole genome shotgun (WGS) entry which is preliminary data.</text>
</comment>
<protein>
    <submittedName>
        <fullName evidence="1">Uncharacterized protein</fullName>
    </submittedName>
</protein>
<evidence type="ECO:0000313" key="1">
    <source>
        <dbReference type="EMBL" id="GBH09015.1"/>
    </source>
</evidence>
<dbReference type="AlphaFoldDB" id="A0A2V0R164"/>
<reference evidence="2 4" key="2">
    <citation type="submission" date="2018-04" db="EMBL/GenBank/DDBJ databases">
        <title>Draft genome sequence of Pseudomonas syringae pv. actinidiae biovar 3 strains isolated from kiwifruit in Kagawa prefecture.</title>
        <authorList>
            <person name="Tabuchi M."/>
            <person name="Saito M."/>
            <person name="Fujiwara S."/>
            <person name="Sasa N."/>
            <person name="Akimitsu K."/>
            <person name="Gomi K."/>
            <person name="Konishi-Sugita S."/>
            <person name="Hamano K."/>
            <person name="Kataoka I."/>
        </authorList>
    </citation>
    <scope>NUCLEOTIDE SEQUENCE [LARGE SCALE GENOMIC DNA]</scope>
    <source>
        <strain evidence="2 4">MAFF212211</strain>
    </source>
</reference>
<reference evidence="1 3" key="1">
    <citation type="submission" date="2018-04" db="EMBL/GenBank/DDBJ databases">
        <title>Draft genome sequence of Pseudomonas syringae pv. actinidiae biovar 1 strains isolated from kiwifruit in Kagawa prefecture.</title>
        <authorList>
            <person name="Tabuchi M."/>
            <person name="Saito M."/>
            <person name="Fujiwara S."/>
            <person name="Sasa N."/>
            <person name="Akimitsu K."/>
            <person name="Gomi K."/>
            <person name="Konishi-Sugita S."/>
            <person name="Hamano K."/>
            <person name="Kataoka I."/>
        </authorList>
    </citation>
    <scope>NUCLEOTIDE SEQUENCE [LARGE SCALE GENOMIC DNA]</scope>
    <source>
        <strain evidence="1 3">MAFF212206</strain>
    </source>
</reference>
<evidence type="ECO:0000313" key="4">
    <source>
        <dbReference type="Proteomes" id="UP000248291"/>
    </source>
</evidence>
<organism evidence="1 3">
    <name type="scientific">Pseudomonas syringae pv. actinidiae</name>
    <dbReference type="NCBI Taxonomy" id="103796"/>
    <lineage>
        <taxon>Bacteria</taxon>
        <taxon>Pseudomonadati</taxon>
        <taxon>Pseudomonadota</taxon>
        <taxon>Gammaproteobacteria</taxon>
        <taxon>Pseudomonadales</taxon>
        <taxon>Pseudomonadaceae</taxon>
        <taxon>Pseudomonas</taxon>
        <taxon>Pseudomonas syringae</taxon>
    </lineage>
</organism>
<dbReference type="EMBL" id="BGJZ01000108">
    <property type="protein sequence ID" value="GBH09015.1"/>
    <property type="molecule type" value="Genomic_DNA"/>
</dbReference>
<sequence>MVLQHDHSNVLSVASWQWSIIPDRYGVPSLQLLNWILH</sequence>
<dbReference type="EMBL" id="BGKA01000182">
    <property type="protein sequence ID" value="GBH18921.1"/>
    <property type="molecule type" value="Genomic_DNA"/>
</dbReference>
<gene>
    <name evidence="1" type="ORF">KPSA1_02409</name>
    <name evidence="2" type="ORF">KPSA3_04916</name>
</gene>
<accession>A0A2V0R164</accession>
<dbReference type="Proteomes" id="UP000248291">
    <property type="component" value="Unassembled WGS sequence"/>
</dbReference>
<evidence type="ECO:0000313" key="2">
    <source>
        <dbReference type="EMBL" id="GBH18921.1"/>
    </source>
</evidence>
<dbReference type="Proteomes" id="UP000247480">
    <property type="component" value="Unassembled WGS sequence"/>
</dbReference>
<evidence type="ECO:0000313" key="3">
    <source>
        <dbReference type="Proteomes" id="UP000247480"/>
    </source>
</evidence>